<dbReference type="PIRSF" id="PIRSF006221">
    <property type="entry name" value="Ketosamine-3-kinase"/>
    <property type="match status" value="1"/>
</dbReference>
<dbReference type="Gene3D" id="3.30.200.20">
    <property type="entry name" value="Phosphorylase Kinase, domain 1"/>
    <property type="match status" value="1"/>
</dbReference>
<protein>
    <submittedName>
        <fullName evidence="2">Fructosamine kinase family protein</fullName>
    </submittedName>
</protein>
<keyword evidence="1 2" id="KW-0418">Kinase</keyword>
<evidence type="ECO:0000313" key="3">
    <source>
        <dbReference type="Proteomes" id="UP000306985"/>
    </source>
</evidence>
<dbReference type="PANTHER" id="PTHR12149:SF8">
    <property type="entry name" value="PROTEIN-RIBULOSAMINE 3-KINASE"/>
    <property type="match status" value="1"/>
</dbReference>
<keyword evidence="1" id="KW-0808">Transferase</keyword>
<comment type="similarity">
    <text evidence="1">Belongs to the fructosamine kinase family.</text>
</comment>
<comment type="caution">
    <text evidence="2">The sequence shown here is derived from an EMBL/GenBank/DDBJ whole genome shotgun (WGS) entry which is preliminary data.</text>
</comment>
<dbReference type="PANTHER" id="PTHR12149">
    <property type="entry name" value="FRUCTOSAMINE 3 KINASE-RELATED PROTEIN"/>
    <property type="match status" value="1"/>
</dbReference>
<reference evidence="2 3" key="1">
    <citation type="submission" date="2019-05" db="EMBL/GenBank/DDBJ databases">
        <title>Nakamurella sp. N5BH11, whole genome shotgun sequence.</title>
        <authorList>
            <person name="Tuo L."/>
        </authorList>
    </citation>
    <scope>NUCLEOTIDE SEQUENCE [LARGE SCALE GENOMIC DNA]</scope>
    <source>
        <strain evidence="2 3">N5BH11</strain>
    </source>
</reference>
<dbReference type="OrthoDB" id="5291879at2"/>
<dbReference type="GO" id="GO:0016301">
    <property type="term" value="F:kinase activity"/>
    <property type="evidence" value="ECO:0007669"/>
    <property type="project" value="UniProtKB-UniRule"/>
</dbReference>
<dbReference type="InterPro" id="IPR011009">
    <property type="entry name" value="Kinase-like_dom_sf"/>
</dbReference>
<dbReference type="RefSeq" id="WP_137451283.1">
    <property type="nucleotide sequence ID" value="NZ_SZZH01000006.1"/>
</dbReference>
<organism evidence="2 3">
    <name type="scientific">Nakamurella flava</name>
    <dbReference type="NCBI Taxonomy" id="2576308"/>
    <lineage>
        <taxon>Bacteria</taxon>
        <taxon>Bacillati</taxon>
        <taxon>Actinomycetota</taxon>
        <taxon>Actinomycetes</taxon>
        <taxon>Nakamurellales</taxon>
        <taxon>Nakamurellaceae</taxon>
        <taxon>Nakamurella</taxon>
    </lineage>
</organism>
<gene>
    <name evidence="2" type="ORF">FDO65_18830</name>
</gene>
<dbReference type="SUPFAM" id="SSF56112">
    <property type="entry name" value="Protein kinase-like (PK-like)"/>
    <property type="match status" value="1"/>
</dbReference>
<proteinExistence type="inferred from homology"/>
<evidence type="ECO:0000313" key="2">
    <source>
        <dbReference type="EMBL" id="TKV56896.1"/>
    </source>
</evidence>
<name>A0A4U6QAE0_9ACTN</name>
<accession>A0A4U6QAE0</accession>
<evidence type="ECO:0000256" key="1">
    <source>
        <dbReference type="PIRNR" id="PIRNR006221"/>
    </source>
</evidence>
<dbReference type="Pfam" id="PF03881">
    <property type="entry name" value="Fructosamin_kin"/>
    <property type="match status" value="1"/>
</dbReference>
<dbReference type="Proteomes" id="UP000306985">
    <property type="component" value="Unassembled WGS sequence"/>
</dbReference>
<dbReference type="Gene3D" id="3.90.1200.10">
    <property type="match status" value="1"/>
</dbReference>
<dbReference type="EMBL" id="SZZH01000006">
    <property type="protein sequence ID" value="TKV56896.1"/>
    <property type="molecule type" value="Genomic_DNA"/>
</dbReference>
<keyword evidence="3" id="KW-1185">Reference proteome</keyword>
<dbReference type="InterPro" id="IPR016477">
    <property type="entry name" value="Fructo-/Ketosamine-3-kinase"/>
</dbReference>
<dbReference type="AlphaFoldDB" id="A0A4U6QAE0"/>
<sequence>MNPVDPLPWDELEVLSGGLIARTVRARLADGRRVIVKHTPYPADTEAEGLAAQAAAGVPTPAVLHVADWQLVLEEVDGPPAWGELGRAVARMHRTTNDRFGWHRNNFHGLFEQDNTWADDWPTFYVERRVLHHLRHADISEDLRRRVEVAADGPLQELLAATPGGGRPCLTHGDLWPGNVVAGRWLVDPSVSYADRELDLAYLRRASDPLEEFWAAYQDEYPIDPGFEDRQFALQLHKRLNNVRHFGERALPALEECLQACGW</sequence>